<comment type="caution">
    <text evidence="1">The sequence shown here is derived from an EMBL/GenBank/DDBJ whole genome shotgun (WGS) entry which is preliminary data.</text>
</comment>
<organism evidence="1 2">
    <name type="scientific">Mesobacillus zeae</name>
    <dbReference type="NCBI Taxonomy" id="1917180"/>
    <lineage>
        <taxon>Bacteria</taxon>
        <taxon>Bacillati</taxon>
        <taxon>Bacillota</taxon>
        <taxon>Bacilli</taxon>
        <taxon>Bacillales</taxon>
        <taxon>Bacillaceae</taxon>
        <taxon>Mesobacillus</taxon>
    </lineage>
</organism>
<dbReference type="Proteomes" id="UP000265816">
    <property type="component" value="Unassembled WGS sequence"/>
</dbReference>
<dbReference type="AlphaFoldDB" id="A0A398AYD6"/>
<evidence type="ECO:0000313" key="2">
    <source>
        <dbReference type="Proteomes" id="UP000265816"/>
    </source>
</evidence>
<dbReference type="EMBL" id="QWVT01000033">
    <property type="protein sequence ID" value="RID82679.1"/>
    <property type="molecule type" value="Genomic_DNA"/>
</dbReference>
<sequence>MRPPHLIGFPLIMSNTLTNISPKYLCPLLPPHPPPLPIKIADVILAVVKVSIERYFDSDVDHIADSADAPKVLQSPLHYTKKQDNRNFYLLKRLINKKTTSGAE</sequence>
<proteinExistence type="predicted"/>
<protein>
    <submittedName>
        <fullName evidence="1">Uncharacterized protein</fullName>
    </submittedName>
</protein>
<name>A0A398AYD6_9BACI</name>
<reference evidence="1 2" key="1">
    <citation type="submission" date="2018-08" db="EMBL/GenBank/DDBJ databases">
        <title>Bacillus jemisoniae sp. nov., Bacillus chryseoplanitiae sp. nov., Bacillus resnikiae sp. nov., and Bacillus frankliniae sp. nov., isolated from Viking spacecraft and associated surfaces.</title>
        <authorList>
            <person name="Seuylemezian A."/>
            <person name="Vaishampayan P."/>
        </authorList>
    </citation>
    <scope>NUCLEOTIDE SEQUENCE [LARGE SCALE GENOMIC DNA]</scope>
    <source>
        <strain evidence="1 2">JJ-247</strain>
    </source>
</reference>
<keyword evidence="2" id="KW-1185">Reference proteome</keyword>
<evidence type="ECO:0000313" key="1">
    <source>
        <dbReference type="EMBL" id="RID82679.1"/>
    </source>
</evidence>
<accession>A0A398AYD6</accession>
<gene>
    <name evidence="1" type="ORF">D1970_18270</name>
</gene>